<dbReference type="Proteomes" id="UP000091820">
    <property type="component" value="Unassembled WGS sequence"/>
</dbReference>
<evidence type="ECO:0000313" key="1">
    <source>
        <dbReference type="EnsemblMetazoa" id="GBRI005381-PA"/>
    </source>
</evidence>
<reference evidence="1" key="2">
    <citation type="submission" date="2020-05" db="UniProtKB">
        <authorList>
            <consortium name="EnsemblMetazoa"/>
        </authorList>
    </citation>
    <scope>IDENTIFICATION</scope>
    <source>
        <strain evidence="1">IAEA</strain>
    </source>
</reference>
<sequence>MISYETQIEKIEDENETQVMLNNHNELNISERIERLEYLRNGVLKRYPGEFGKWHMKYCSILALVQHTSSLIKSSLATSRVFTLPANISDIFKANFMAVPGARLSSPTPVLRKISLITATNISPEPSVKTSKADFPDLTTRNSLGVHNIFQNYALHYLTVTTMADSKANEFKSFKFTY</sequence>
<dbReference type="EnsemblMetazoa" id="GBRI005381-RA">
    <property type="protein sequence ID" value="GBRI005381-PA"/>
    <property type="gene ID" value="GBRI005381"/>
</dbReference>
<name>A0A1A9W3U4_9MUSC</name>
<dbReference type="AlphaFoldDB" id="A0A1A9W3U4"/>
<organism evidence="1 2">
    <name type="scientific">Glossina brevipalpis</name>
    <dbReference type="NCBI Taxonomy" id="37001"/>
    <lineage>
        <taxon>Eukaryota</taxon>
        <taxon>Metazoa</taxon>
        <taxon>Ecdysozoa</taxon>
        <taxon>Arthropoda</taxon>
        <taxon>Hexapoda</taxon>
        <taxon>Insecta</taxon>
        <taxon>Pterygota</taxon>
        <taxon>Neoptera</taxon>
        <taxon>Endopterygota</taxon>
        <taxon>Diptera</taxon>
        <taxon>Brachycera</taxon>
        <taxon>Muscomorpha</taxon>
        <taxon>Hippoboscoidea</taxon>
        <taxon>Glossinidae</taxon>
        <taxon>Glossina</taxon>
    </lineage>
</organism>
<protein>
    <submittedName>
        <fullName evidence="1">Uncharacterized protein</fullName>
    </submittedName>
</protein>
<evidence type="ECO:0000313" key="2">
    <source>
        <dbReference type="Proteomes" id="UP000091820"/>
    </source>
</evidence>
<dbReference type="VEuPathDB" id="VectorBase:GBRI005381"/>
<accession>A0A1A9W3U4</accession>
<proteinExistence type="predicted"/>
<keyword evidence="2" id="KW-1185">Reference proteome</keyword>
<reference evidence="2" key="1">
    <citation type="submission" date="2014-03" db="EMBL/GenBank/DDBJ databases">
        <authorList>
            <person name="Aksoy S."/>
            <person name="Warren W."/>
            <person name="Wilson R.K."/>
        </authorList>
    </citation>
    <scope>NUCLEOTIDE SEQUENCE [LARGE SCALE GENOMIC DNA]</scope>
    <source>
        <strain evidence="2">IAEA</strain>
    </source>
</reference>